<feature type="region of interest" description="Disordered" evidence="7">
    <location>
        <begin position="243"/>
        <end position="274"/>
    </location>
</feature>
<evidence type="ECO:0000256" key="7">
    <source>
        <dbReference type="SAM" id="MobiDB-lite"/>
    </source>
</evidence>
<dbReference type="FunFam" id="3.30.420.10:FF:000019">
    <property type="entry name" value="RNA exonuclease NEF-sp"/>
    <property type="match status" value="1"/>
</dbReference>
<dbReference type="InterPro" id="IPR036397">
    <property type="entry name" value="RNaseH_sf"/>
</dbReference>
<dbReference type="GO" id="GO:0005634">
    <property type="term" value="C:nucleus"/>
    <property type="evidence" value="ECO:0007669"/>
    <property type="project" value="UniProtKB-SubCell"/>
</dbReference>
<name>A0A9P4S5I2_9PEZI</name>
<evidence type="ECO:0000259" key="8">
    <source>
        <dbReference type="SMART" id="SM00479"/>
    </source>
</evidence>
<keyword evidence="6" id="KW-0539">Nucleus</keyword>
<keyword evidence="4" id="KW-0378">Hydrolase</keyword>
<comment type="caution">
    <text evidence="9">The sequence shown here is derived from an EMBL/GenBank/DDBJ whole genome shotgun (WGS) entry which is preliminary data.</text>
</comment>
<evidence type="ECO:0000256" key="2">
    <source>
        <dbReference type="ARBA" id="ARBA00006357"/>
    </source>
</evidence>
<dbReference type="AlphaFoldDB" id="A0A9P4S5I2"/>
<evidence type="ECO:0000256" key="6">
    <source>
        <dbReference type="ARBA" id="ARBA00023242"/>
    </source>
</evidence>
<feature type="compositionally biased region" description="Polar residues" evidence="7">
    <location>
        <begin position="173"/>
        <end position="186"/>
    </location>
</feature>
<dbReference type="InterPro" id="IPR012337">
    <property type="entry name" value="RNaseH-like_sf"/>
</dbReference>
<gene>
    <name evidence="9" type="ORF">M501DRAFT_988842</name>
</gene>
<evidence type="ECO:0000256" key="5">
    <source>
        <dbReference type="ARBA" id="ARBA00022839"/>
    </source>
</evidence>
<evidence type="ECO:0000256" key="4">
    <source>
        <dbReference type="ARBA" id="ARBA00022801"/>
    </source>
</evidence>
<dbReference type="SUPFAM" id="SSF53098">
    <property type="entry name" value="Ribonuclease H-like"/>
    <property type="match status" value="1"/>
</dbReference>
<dbReference type="GO" id="GO:0003676">
    <property type="term" value="F:nucleic acid binding"/>
    <property type="evidence" value="ECO:0007669"/>
    <property type="project" value="InterPro"/>
</dbReference>
<dbReference type="Gene3D" id="3.30.420.10">
    <property type="entry name" value="Ribonuclease H-like superfamily/Ribonuclease H"/>
    <property type="match status" value="1"/>
</dbReference>
<dbReference type="Pfam" id="PF00929">
    <property type="entry name" value="RNase_T"/>
    <property type="match status" value="1"/>
</dbReference>
<evidence type="ECO:0000256" key="3">
    <source>
        <dbReference type="ARBA" id="ARBA00022722"/>
    </source>
</evidence>
<organism evidence="9 10">
    <name type="scientific">Patellaria atrata CBS 101060</name>
    <dbReference type="NCBI Taxonomy" id="1346257"/>
    <lineage>
        <taxon>Eukaryota</taxon>
        <taxon>Fungi</taxon>
        <taxon>Dikarya</taxon>
        <taxon>Ascomycota</taxon>
        <taxon>Pezizomycotina</taxon>
        <taxon>Dothideomycetes</taxon>
        <taxon>Dothideomycetes incertae sedis</taxon>
        <taxon>Patellariales</taxon>
        <taxon>Patellariaceae</taxon>
        <taxon>Patellaria</taxon>
    </lineage>
</organism>
<reference evidence="9" key="1">
    <citation type="journal article" date="2020" name="Stud. Mycol.">
        <title>101 Dothideomycetes genomes: a test case for predicting lifestyles and emergence of pathogens.</title>
        <authorList>
            <person name="Haridas S."/>
            <person name="Albert R."/>
            <person name="Binder M."/>
            <person name="Bloem J."/>
            <person name="Labutti K."/>
            <person name="Salamov A."/>
            <person name="Andreopoulos B."/>
            <person name="Baker S."/>
            <person name="Barry K."/>
            <person name="Bills G."/>
            <person name="Bluhm B."/>
            <person name="Cannon C."/>
            <person name="Castanera R."/>
            <person name="Culley D."/>
            <person name="Daum C."/>
            <person name="Ezra D."/>
            <person name="Gonzalez J."/>
            <person name="Henrissat B."/>
            <person name="Kuo A."/>
            <person name="Liang C."/>
            <person name="Lipzen A."/>
            <person name="Lutzoni F."/>
            <person name="Magnuson J."/>
            <person name="Mondo S."/>
            <person name="Nolan M."/>
            <person name="Ohm R."/>
            <person name="Pangilinan J."/>
            <person name="Park H.-J."/>
            <person name="Ramirez L."/>
            <person name="Alfaro M."/>
            <person name="Sun H."/>
            <person name="Tritt A."/>
            <person name="Yoshinaga Y."/>
            <person name="Zwiers L.-H."/>
            <person name="Turgeon B."/>
            <person name="Goodwin S."/>
            <person name="Spatafora J."/>
            <person name="Crous P."/>
            <person name="Grigoriev I."/>
        </authorList>
    </citation>
    <scope>NUCLEOTIDE SEQUENCE</scope>
    <source>
        <strain evidence="9">CBS 101060</strain>
    </source>
</reference>
<feature type="region of interest" description="Disordered" evidence="7">
    <location>
        <begin position="1"/>
        <end position="24"/>
    </location>
</feature>
<keyword evidence="5 9" id="KW-0269">Exonuclease</keyword>
<sequence>MGHKRRHDEYNDNSSATKAFGMGQTLSWLREPESTLQTEENLEKDLVHKDGDGDWQYVEGQSRKKQKQKQKKQENNYPAITHSPSARFQSHIKINDFQSLILYLLADAGGPQWVSVRHHHHIGKVVVLMVPGLEASMFNGNIQLEAPQPDQNTDHPEPEITHANVAGTHISVGVSSSDKLPQQSARYDNRRLLNPDDYYPSKLVAENLPDVLRPLAAIFPHVWPVKTPGDDRYSKLHSPLHAILTSPLPKSREEKKAKGPQPPREGKSWSNQRTRVSEFLATREELQEDEYVIHPAYFESLEEKAAALQQREAAKQSIADGWVDSNVTDIAAGDVPEKEIPAGSVTAGRDIIAMDCEMCKTEGGQFELTRISLVGWDGSVILDELVKPTRPIVDYLTRYSGITAKMLENVTTTLPDIQKGLLELLTPRTILIGHSLNSDLAALKLTHPFIIDTSILYPHPGGPPRKSALKWLAQKYLSREIQKGHGTAGHDSIEDARACLDLVKEKCERGPAWGTSDASSESIFKRISRVQKHKSQSTNGSSQEFRTGAVVDWGDPRRGHGRHAQVCIGCEDDEDVVRGVKVAVNGDPENESIPPTGVDFVWARLRELEALRGWWNRTKSAENAERRSNALAASATADGEEPDTRTLSAAVQKAVTHISEIFESLPQCTAFMVYSGSGDPREVTRMHALHQQFKQEFRTKKWDELSVKWTDSEEQKLKKACRKARDGIGFVVVK</sequence>
<feature type="region of interest" description="Disordered" evidence="7">
    <location>
        <begin position="173"/>
        <end position="192"/>
    </location>
</feature>
<keyword evidence="3" id="KW-0540">Nuclease</keyword>
<protein>
    <submittedName>
        <fullName evidence="9">Exonuclease</fullName>
    </submittedName>
</protein>
<dbReference type="OrthoDB" id="206335at2759"/>
<comment type="similarity">
    <text evidence="2">Belongs to the REXO1/REXO3 family.</text>
</comment>
<proteinExistence type="inferred from homology"/>
<evidence type="ECO:0000256" key="1">
    <source>
        <dbReference type="ARBA" id="ARBA00004123"/>
    </source>
</evidence>
<evidence type="ECO:0000313" key="10">
    <source>
        <dbReference type="Proteomes" id="UP000799429"/>
    </source>
</evidence>
<feature type="region of interest" description="Disordered" evidence="7">
    <location>
        <begin position="622"/>
        <end position="643"/>
    </location>
</feature>
<feature type="region of interest" description="Disordered" evidence="7">
    <location>
        <begin position="60"/>
        <end position="81"/>
    </location>
</feature>
<dbReference type="InterPro" id="IPR013520">
    <property type="entry name" value="Ribonucl_H"/>
</dbReference>
<dbReference type="InterPro" id="IPR047021">
    <property type="entry name" value="REXO1/3/4-like"/>
</dbReference>
<dbReference type="PANTHER" id="PTHR12801:SF115">
    <property type="entry name" value="FI18136P1-RELATED"/>
    <property type="match status" value="1"/>
</dbReference>
<dbReference type="GO" id="GO:0004527">
    <property type="term" value="F:exonuclease activity"/>
    <property type="evidence" value="ECO:0007669"/>
    <property type="project" value="UniProtKB-KW"/>
</dbReference>
<keyword evidence="10" id="KW-1185">Reference proteome</keyword>
<dbReference type="PANTHER" id="PTHR12801">
    <property type="entry name" value="RNA EXONUCLEASE REXO1 / RECO3 FAMILY MEMBER-RELATED"/>
    <property type="match status" value="1"/>
</dbReference>
<dbReference type="SMART" id="SM00479">
    <property type="entry name" value="EXOIII"/>
    <property type="match status" value="1"/>
</dbReference>
<comment type="subcellular location">
    <subcellularLocation>
        <location evidence="1">Nucleus</location>
    </subcellularLocation>
</comment>
<feature type="domain" description="Exonuclease" evidence="8">
    <location>
        <begin position="350"/>
        <end position="512"/>
    </location>
</feature>
<evidence type="ECO:0000313" key="9">
    <source>
        <dbReference type="EMBL" id="KAF2835550.1"/>
    </source>
</evidence>
<dbReference type="EMBL" id="MU006108">
    <property type="protein sequence ID" value="KAF2835550.1"/>
    <property type="molecule type" value="Genomic_DNA"/>
</dbReference>
<accession>A0A9P4S5I2</accession>
<dbReference type="InterPro" id="IPR034922">
    <property type="entry name" value="REX1-like_exo"/>
</dbReference>
<dbReference type="CDD" id="cd06145">
    <property type="entry name" value="REX1_like"/>
    <property type="match status" value="1"/>
</dbReference>
<dbReference type="Proteomes" id="UP000799429">
    <property type="component" value="Unassembled WGS sequence"/>
</dbReference>